<comment type="caution">
    <text evidence="2">The sequence shown here is derived from an EMBL/GenBank/DDBJ whole genome shotgun (WGS) entry which is preliminary data.</text>
</comment>
<protein>
    <submittedName>
        <fullName evidence="2">Amidohydrolase</fullName>
    </submittedName>
</protein>
<evidence type="ECO:0000313" key="2">
    <source>
        <dbReference type="EMBL" id="NBH62831.1"/>
    </source>
</evidence>
<reference evidence="2 3" key="1">
    <citation type="submission" date="2018-08" db="EMBL/GenBank/DDBJ databases">
        <title>Murine metabolic-syndrome-specific gut microbial biobank.</title>
        <authorList>
            <person name="Liu C."/>
        </authorList>
    </citation>
    <scope>NUCLEOTIDE SEQUENCE [LARGE SCALE GENOMIC DNA]</scope>
    <source>
        <strain evidence="2 3">28</strain>
    </source>
</reference>
<dbReference type="InterPro" id="IPR011059">
    <property type="entry name" value="Metal-dep_hydrolase_composite"/>
</dbReference>
<name>A0A845QP43_9FIRM</name>
<organism evidence="2 3">
    <name type="scientific">Anaerotruncus colihominis</name>
    <dbReference type="NCBI Taxonomy" id="169435"/>
    <lineage>
        <taxon>Bacteria</taxon>
        <taxon>Bacillati</taxon>
        <taxon>Bacillota</taxon>
        <taxon>Clostridia</taxon>
        <taxon>Eubacteriales</taxon>
        <taxon>Oscillospiraceae</taxon>
        <taxon>Anaerotruncus</taxon>
    </lineage>
</organism>
<dbReference type="EMBL" id="QXWK01000038">
    <property type="protein sequence ID" value="NBH62831.1"/>
    <property type="molecule type" value="Genomic_DNA"/>
</dbReference>
<gene>
    <name evidence="2" type="ORF">D0435_14370</name>
</gene>
<evidence type="ECO:0000313" key="3">
    <source>
        <dbReference type="Proteomes" id="UP000446866"/>
    </source>
</evidence>
<feature type="domain" description="Amidohydrolase-related" evidence="1">
    <location>
        <begin position="227"/>
        <end position="377"/>
    </location>
</feature>
<dbReference type="CDD" id="cd01309">
    <property type="entry name" value="Met_dep_hydrolase_C"/>
    <property type="match status" value="1"/>
</dbReference>
<dbReference type="SUPFAM" id="SSF51556">
    <property type="entry name" value="Metallo-dependent hydrolases"/>
    <property type="match status" value="1"/>
</dbReference>
<dbReference type="RefSeq" id="WP_160203116.1">
    <property type="nucleotide sequence ID" value="NZ_QXWK01000038.1"/>
</dbReference>
<dbReference type="Pfam" id="PF01979">
    <property type="entry name" value="Amidohydro_1"/>
    <property type="match status" value="1"/>
</dbReference>
<dbReference type="AlphaFoldDB" id="A0A845QP43"/>
<keyword evidence="3" id="KW-1185">Reference proteome</keyword>
<dbReference type="Gene3D" id="3.20.20.140">
    <property type="entry name" value="Metal-dependent hydrolases"/>
    <property type="match status" value="1"/>
</dbReference>
<keyword evidence="2" id="KW-0378">Hydrolase</keyword>
<sequence length="388" mass="41820">MKLMIKNAQIKSMWREDFTGNLLIDGKKILDMGTDLPADEQTEVIDASGYLLTPGLIDGHCHTGILEEGIGFEGDDVNEINDPITPHLRAIDGINPMTPEFYEALEGGVTLAMIGPGSANVIGGQFALVKTAGNRIDQMVVREPAAMKVAFGENPKSCYGKDGKAPFTRMGIAGLLRKTLYEAKQYKEKKEKGESQAFDFKLESLLPVLSGEIPLKAHAHRADDIFTSIRIAEEFGVKLTLDHCTEGHLIADELAEAGYPVFLGPTFGGKVKYELKNTSFSTARILQEKGVAFAIVTDAYIIPLKHLSLCAALAVGAGLAEEAAWRAITLTPAEILGVSDRCGSLQPGKDADMVLFAGNPLRTTDAKAVLTIVDGKPVYSDGSLWQQI</sequence>
<dbReference type="GO" id="GO:0016810">
    <property type="term" value="F:hydrolase activity, acting on carbon-nitrogen (but not peptide) bonds"/>
    <property type="evidence" value="ECO:0007669"/>
    <property type="project" value="InterPro"/>
</dbReference>
<accession>A0A845QP43</accession>
<dbReference type="PANTHER" id="PTHR43135:SF3">
    <property type="entry name" value="ALPHA-D-RIBOSE 1-METHYLPHOSPHONATE 5-TRIPHOSPHATE DIPHOSPHATASE"/>
    <property type="match status" value="1"/>
</dbReference>
<dbReference type="InterPro" id="IPR032466">
    <property type="entry name" value="Metal_Hydrolase"/>
</dbReference>
<dbReference type="Proteomes" id="UP000446866">
    <property type="component" value="Unassembled WGS sequence"/>
</dbReference>
<dbReference type="InterPro" id="IPR051781">
    <property type="entry name" value="Metallo-dep_Hydrolase"/>
</dbReference>
<dbReference type="InterPro" id="IPR006680">
    <property type="entry name" value="Amidohydro-rel"/>
</dbReference>
<proteinExistence type="predicted"/>
<dbReference type="PANTHER" id="PTHR43135">
    <property type="entry name" value="ALPHA-D-RIBOSE 1-METHYLPHOSPHONATE 5-TRIPHOSPHATE DIPHOSPHATASE"/>
    <property type="match status" value="1"/>
</dbReference>
<evidence type="ECO:0000259" key="1">
    <source>
        <dbReference type="Pfam" id="PF01979"/>
    </source>
</evidence>
<dbReference type="SUPFAM" id="SSF51338">
    <property type="entry name" value="Composite domain of metallo-dependent hydrolases"/>
    <property type="match status" value="1"/>
</dbReference>
<dbReference type="Gene3D" id="2.30.40.10">
    <property type="entry name" value="Urease, subunit C, domain 1"/>
    <property type="match status" value="1"/>
</dbReference>